<dbReference type="OMA" id="MVETHKI"/>
<evidence type="ECO:0000256" key="1">
    <source>
        <dbReference type="SAM" id="MobiDB-lite"/>
    </source>
</evidence>
<proteinExistence type="predicted"/>
<sequence>MFKRLSKATALREELDDGEDENAVSLVAAIDENSDSDPADDSSSVSDESDDDESDADVTDFSVKQAMKSPIYIDNEVSSKYEIFRCVACPLVTLKNDKSIDVHLDSKNHKRRFARFVAFVEAEAEHEGEKVMQLDPRTLVDLLEDLRHQSEPVQKSAEKRKQRDVNYVPRVERRKMRRAIRREKRANLQKKI</sequence>
<reference evidence="3" key="1">
    <citation type="journal article" date="2017" name="Nucleic Acids Res.">
        <title>Proteogenomics produces comprehensive and highly accurate protein-coding gene annotation in a complete genome assembly of Malassezia sympodialis.</title>
        <authorList>
            <person name="Zhu Y."/>
            <person name="Engstroem P.G."/>
            <person name="Tellgren-Roth C."/>
            <person name="Baudo C.D."/>
            <person name="Kennell J.C."/>
            <person name="Sun S."/>
            <person name="Billmyre R.B."/>
            <person name="Schroeder M.S."/>
            <person name="Andersson A."/>
            <person name="Holm T."/>
            <person name="Sigurgeirsson B."/>
            <person name="Wu G."/>
            <person name="Sankaranarayanan S.R."/>
            <person name="Siddharthan R."/>
            <person name="Sanyal K."/>
            <person name="Lundeberg J."/>
            <person name="Nystedt B."/>
            <person name="Boekhout T."/>
            <person name="Dawson T.L. Jr."/>
            <person name="Heitman J."/>
            <person name="Scheynius A."/>
            <person name="Lehtioe J."/>
        </authorList>
    </citation>
    <scope>NUCLEOTIDE SEQUENCE [LARGE SCALE GENOMIC DNA]</scope>
    <source>
        <strain evidence="3">ATCC 42132</strain>
    </source>
</reference>
<keyword evidence="3" id="KW-1185">Reference proteome</keyword>
<dbReference type="EMBL" id="LT671822">
    <property type="protein sequence ID" value="SHO77026.1"/>
    <property type="molecule type" value="Genomic_DNA"/>
</dbReference>
<gene>
    <name evidence="2" type="ORF">MSYG_1366</name>
</gene>
<dbReference type="STRING" id="1230383.A0A1M8A3L2"/>
<organism evidence="2 3">
    <name type="scientific">Malassezia sympodialis (strain ATCC 42132)</name>
    <name type="common">Atopic eczema-associated yeast</name>
    <dbReference type="NCBI Taxonomy" id="1230383"/>
    <lineage>
        <taxon>Eukaryota</taxon>
        <taxon>Fungi</taxon>
        <taxon>Dikarya</taxon>
        <taxon>Basidiomycota</taxon>
        <taxon>Ustilaginomycotina</taxon>
        <taxon>Malasseziomycetes</taxon>
        <taxon>Malasseziales</taxon>
        <taxon>Malasseziaceae</taxon>
        <taxon>Malassezia</taxon>
    </lineage>
</organism>
<evidence type="ECO:0000313" key="3">
    <source>
        <dbReference type="Proteomes" id="UP000186303"/>
    </source>
</evidence>
<accession>A0A1M8A3L2</accession>
<dbReference type="Proteomes" id="UP000186303">
    <property type="component" value="Chromosome 2"/>
</dbReference>
<feature type="region of interest" description="Disordered" evidence="1">
    <location>
        <begin position="1"/>
        <end position="61"/>
    </location>
</feature>
<evidence type="ECO:0000313" key="2">
    <source>
        <dbReference type="EMBL" id="SHO77026.1"/>
    </source>
</evidence>
<name>A0A1M8A3L2_MALS4</name>
<dbReference type="AlphaFoldDB" id="A0A1M8A3L2"/>
<dbReference type="VEuPathDB" id="FungiDB:MSYG_1366"/>
<protein>
    <submittedName>
        <fullName evidence="2">Uncharacterized protein</fullName>
    </submittedName>
</protein>
<feature type="compositionally biased region" description="Acidic residues" evidence="1">
    <location>
        <begin position="47"/>
        <end position="58"/>
    </location>
</feature>
<dbReference type="OrthoDB" id="2538461at2759"/>